<dbReference type="EMBL" id="CM031840">
    <property type="protein sequence ID" value="KAG6673468.1"/>
    <property type="molecule type" value="Genomic_DNA"/>
</dbReference>
<proteinExistence type="predicted"/>
<evidence type="ECO:0000256" key="5">
    <source>
        <dbReference type="ARBA" id="ARBA00023242"/>
    </source>
</evidence>
<reference evidence="6" key="1">
    <citation type="submission" date="2021-01" db="EMBL/GenBank/DDBJ databases">
        <authorList>
            <person name="Lovell J.T."/>
            <person name="Bentley N."/>
            <person name="Bhattarai G."/>
            <person name="Jenkins J.W."/>
            <person name="Sreedasyam A."/>
            <person name="Alarcon Y."/>
            <person name="Bock C."/>
            <person name="Boston L."/>
            <person name="Carlson J."/>
            <person name="Cervantes K."/>
            <person name="Clermont K."/>
            <person name="Krom N."/>
            <person name="Kubenka K."/>
            <person name="Mamidi S."/>
            <person name="Mattison C."/>
            <person name="Monteros M."/>
            <person name="Pisani C."/>
            <person name="Plott C."/>
            <person name="Rajasekar S."/>
            <person name="Rhein H.S."/>
            <person name="Rohla C."/>
            <person name="Song M."/>
            <person name="Hilaire R.S."/>
            <person name="Shu S."/>
            <person name="Wells L."/>
            <person name="Wang X."/>
            <person name="Webber J."/>
            <person name="Heerema R.J."/>
            <person name="Klein P."/>
            <person name="Conner P."/>
            <person name="Grauke L."/>
            <person name="Grimwood J."/>
            <person name="Schmutz J."/>
            <person name="Randall J.J."/>
        </authorList>
    </citation>
    <scope>NUCLEOTIDE SEQUENCE</scope>
    <source>
        <tissue evidence="6">Leaf</tissue>
    </source>
</reference>
<evidence type="ECO:0000256" key="2">
    <source>
        <dbReference type="ARBA" id="ARBA00023015"/>
    </source>
</evidence>
<gene>
    <name evidence="6" type="ORF">I3842_16G113600</name>
</gene>
<protein>
    <submittedName>
        <fullName evidence="6">Uncharacterized protein</fullName>
    </submittedName>
</protein>
<dbReference type="AlphaFoldDB" id="A0A922D6E8"/>
<comment type="subcellular location">
    <subcellularLocation>
        <location evidence="1">Nucleus</location>
    </subcellularLocation>
</comment>
<dbReference type="OrthoDB" id="1722497at2759"/>
<accession>A0A922D6E8</accession>
<comment type="caution">
    <text evidence="6">The sequence shown here is derived from an EMBL/GenBank/DDBJ whole genome shotgun (WGS) entry which is preliminary data.</text>
</comment>
<dbReference type="InterPro" id="IPR015300">
    <property type="entry name" value="DNA-bd_pseudobarrel_sf"/>
</dbReference>
<evidence type="ECO:0000313" key="6">
    <source>
        <dbReference type="EMBL" id="KAG6673468.1"/>
    </source>
</evidence>
<organism evidence="6 7">
    <name type="scientific">Carya illinoinensis</name>
    <name type="common">Pecan</name>
    <dbReference type="NCBI Taxonomy" id="32201"/>
    <lineage>
        <taxon>Eukaryota</taxon>
        <taxon>Viridiplantae</taxon>
        <taxon>Streptophyta</taxon>
        <taxon>Embryophyta</taxon>
        <taxon>Tracheophyta</taxon>
        <taxon>Spermatophyta</taxon>
        <taxon>Magnoliopsida</taxon>
        <taxon>eudicotyledons</taxon>
        <taxon>Gunneridae</taxon>
        <taxon>Pentapetalae</taxon>
        <taxon>rosids</taxon>
        <taxon>fabids</taxon>
        <taxon>Fagales</taxon>
        <taxon>Juglandaceae</taxon>
        <taxon>Carya</taxon>
    </lineage>
</organism>
<evidence type="ECO:0000313" key="7">
    <source>
        <dbReference type="Proteomes" id="UP000811246"/>
    </source>
</evidence>
<dbReference type="Proteomes" id="UP000811246">
    <property type="component" value="Chromosome 16"/>
</dbReference>
<dbReference type="Gene3D" id="2.40.330.10">
    <property type="entry name" value="DNA-binding pseudobarrel domain"/>
    <property type="match status" value="1"/>
</dbReference>
<name>A0A922D6E8_CARIL</name>
<keyword evidence="3" id="KW-0238">DNA-binding</keyword>
<evidence type="ECO:0000256" key="1">
    <source>
        <dbReference type="ARBA" id="ARBA00004123"/>
    </source>
</evidence>
<evidence type="ECO:0000256" key="4">
    <source>
        <dbReference type="ARBA" id="ARBA00023163"/>
    </source>
</evidence>
<dbReference type="GO" id="GO:0005634">
    <property type="term" value="C:nucleus"/>
    <property type="evidence" value="ECO:0007669"/>
    <property type="project" value="UniProtKB-SubCell"/>
</dbReference>
<dbReference type="GO" id="GO:0003677">
    <property type="term" value="F:DNA binding"/>
    <property type="evidence" value="ECO:0007669"/>
    <property type="project" value="UniProtKB-KW"/>
</dbReference>
<evidence type="ECO:0000256" key="3">
    <source>
        <dbReference type="ARBA" id="ARBA00023125"/>
    </source>
</evidence>
<keyword evidence="5" id="KW-0539">Nucleus</keyword>
<keyword evidence="2" id="KW-0805">Transcription regulation</keyword>
<sequence length="126" mass="14923">MHLAETDHGLNMARAQSSEGLLYIKTTFSQIMHKGPGTMEARVLLTFSCDRSIRICKFRYCNWKSSQSFVFTRGWNRGENSDSYNWLSRLTEHFVRMHESEPKLEVQNRPIFHHNIDEKKLEEERS</sequence>
<keyword evidence="4" id="KW-0804">Transcription</keyword>